<evidence type="ECO:0000313" key="3">
    <source>
        <dbReference type="Proteomes" id="UP000092247"/>
    </source>
</evidence>
<feature type="transmembrane region" description="Helical" evidence="1">
    <location>
        <begin position="29"/>
        <end position="49"/>
    </location>
</feature>
<evidence type="ECO:0008006" key="4">
    <source>
        <dbReference type="Google" id="ProtNLM"/>
    </source>
</evidence>
<comment type="caution">
    <text evidence="2">The sequence shown here is derived from an EMBL/GenBank/DDBJ whole genome shotgun (WGS) entry which is preliminary data.</text>
</comment>
<feature type="transmembrane region" description="Helical" evidence="1">
    <location>
        <begin position="138"/>
        <end position="157"/>
    </location>
</feature>
<proteinExistence type="predicted"/>
<keyword evidence="1" id="KW-0812">Transmembrane</keyword>
<keyword evidence="1" id="KW-1133">Transmembrane helix</keyword>
<dbReference type="RefSeq" id="WP_067424187.1">
    <property type="nucleotide sequence ID" value="NZ_LZEX01000023.1"/>
</dbReference>
<name>A0A1B8HA07_9GAMM</name>
<evidence type="ECO:0000256" key="1">
    <source>
        <dbReference type="SAM" id="Phobius"/>
    </source>
</evidence>
<organism evidence="2 3">
    <name type="scientific">Morganella psychrotolerans</name>
    <dbReference type="NCBI Taxonomy" id="368603"/>
    <lineage>
        <taxon>Bacteria</taxon>
        <taxon>Pseudomonadati</taxon>
        <taxon>Pseudomonadota</taxon>
        <taxon>Gammaproteobacteria</taxon>
        <taxon>Enterobacterales</taxon>
        <taxon>Morganellaceae</taxon>
        <taxon>Morganella</taxon>
    </lineage>
</organism>
<dbReference type="Proteomes" id="UP000092247">
    <property type="component" value="Unassembled WGS sequence"/>
</dbReference>
<dbReference type="EMBL" id="LZEX01000023">
    <property type="protein sequence ID" value="OBU05915.1"/>
    <property type="molecule type" value="Genomic_DNA"/>
</dbReference>
<protein>
    <recommendedName>
        <fullName evidence="4">DUF3592 domain-containing protein</fullName>
    </recommendedName>
</protein>
<gene>
    <name evidence="2" type="ORF">AYY17_06150</name>
</gene>
<evidence type="ECO:0000313" key="2">
    <source>
        <dbReference type="EMBL" id="OBU05915.1"/>
    </source>
</evidence>
<keyword evidence="1" id="KW-0472">Membrane</keyword>
<reference evidence="2 3" key="1">
    <citation type="submission" date="2016-06" db="EMBL/GenBank/DDBJ databases">
        <authorList>
            <person name="Kjaerup R.B."/>
            <person name="Dalgaard T.S."/>
            <person name="Juul-Madsen H.R."/>
        </authorList>
    </citation>
    <scope>NUCLEOTIDE SEQUENCE [LARGE SCALE GENOMIC DNA]</scope>
    <source>
        <strain evidence="2 3">GCSL-Mp3</strain>
    </source>
</reference>
<dbReference type="AlphaFoldDB" id="A0A1B8HA07"/>
<accession>A0A1B8HA07</accession>
<sequence>MTQKPDSHYMRHAACTDKQTQRNMLIQRFLRLPTFCVLFLAGFMIYQTWQTQQNESYIDGQITGYPRTEMRDTRSGQQLVGWPLVKFVTPDNKIVTFTSPDSLVCQSECQTGPTGVYYQKDNPAKAQIADFGARYGEMIVWGVIAFVLLCTYILHSWRLRILMRRRHGTL</sequence>